<name>A0AAD4GHN0_BOLED</name>
<dbReference type="InterPro" id="IPR029063">
    <property type="entry name" value="SAM-dependent_MTases_sf"/>
</dbReference>
<keyword evidence="1" id="KW-0808">Transferase</keyword>
<dbReference type="GO" id="GO:0019702">
    <property type="term" value="F:protein arginine N5-methyltransferase activity"/>
    <property type="evidence" value="ECO:0007669"/>
    <property type="project" value="TreeGrafter"/>
</dbReference>
<accession>A0AAD4GHN0</accession>
<dbReference type="Proteomes" id="UP001194468">
    <property type="component" value="Unassembled WGS sequence"/>
</dbReference>
<protein>
    <submittedName>
        <fullName evidence="1">Arginine methyl transferase</fullName>
    </submittedName>
</protein>
<organism evidence="1 2">
    <name type="scientific">Boletus edulis BED1</name>
    <dbReference type="NCBI Taxonomy" id="1328754"/>
    <lineage>
        <taxon>Eukaryota</taxon>
        <taxon>Fungi</taxon>
        <taxon>Dikarya</taxon>
        <taxon>Basidiomycota</taxon>
        <taxon>Agaricomycotina</taxon>
        <taxon>Agaricomycetes</taxon>
        <taxon>Agaricomycetidae</taxon>
        <taxon>Boletales</taxon>
        <taxon>Boletineae</taxon>
        <taxon>Boletaceae</taxon>
        <taxon>Boletoideae</taxon>
        <taxon>Boletus</taxon>
    </lineage>
</organism>
<dbReference type="PANTHER" id="PTHR32379">
    <property type="entry name" value="GUANIDINOACETATE N-METHYLTRANSFERASE"/>
    <property type="match status" value="1"/>
</dbReference>
<reference evidence="1" key="2">
    <citation type="journal article" date="2020" name="Nat. Commun.">
        <title>Large-scale genome sequencing of mycorrhizal fungi provides insights into the early evolution of symbiotic traits.</title>
        <authorList>
            <person name="Miyauchi S."/>
            <person name="Kiss E."/>
            <person name="Kuo A."/>
            <person name="Drula E."/>
            <person name="Kohler A."/>
            <person name="Sanchez-Garcia M."/>
            <person name="Morin E."/>
            <person name="Andreopoulos B."/>
            <person name="Barry K.W."/>
            <person name="Bonito G."/>
            <person name="Buee M."/>
            <person name="Carver A."/>
            <person name="Chen C."/>
            <person name="Cichocki N."/>
            <person name="Clum A."/>
            <person name="Culley D."/>
            <person name="Crous P.W."/>
            <person name="Fauchery L."/>
            <person name="Girlanda M."/>
            <person name="Hayes R.D."/>
            <person name="Keri Z."/>
            <person name="LaButti K."/>
            <person name="Lipzen A."/>
            <person name="Lombard V."/>
            <person name="Magnuson J."/>
            <person name="Maillard F."/>
            <person name="Murat C."/>
            <person name="Nolan M."/>
            <person name="Ohm R.A."/>
            <person name="Pangilinan J."/>
            <person name="Pereira M.F."/>
            <person name="Perotto S."/>
            <person name="Peter M."/>
            <person name="Pfister S."/>
            <person name="Riley R."/>
            <person name="Sitrit Y."/>
            <person name="Stielow J.B."/>
            <person name="Szollosi G."/>
            <person name="Zifcakova L."/>
            <person name="Stursova M."/>
            <person name="Spatafora J.W."/>
            <person name="Tedersoo L."/>
            <person name="Vaario L.M."/>
            <person name="Yamada A."/>
            <person name="Yan M."/>
            <person name="Wang P."/>
            <person name="Xu J."/>
            <person name="Bruns T."/>
            <person name="Baldrian P."/>
            <person name="Vilgalys R."/>
            <person name="Dunand C."/>
            <person name="Henrissat B."/>
            <person name="Grigoriev I.V."/>
            <person name="Hibbett D."/>
            <person name="Nagy L.G."/>
            <person name="Martin F.M."/>
        </authorList>
    </citation>
    <scope>NUCLEOTIDE SEQUENCE</scope>
    <source>
        <strain evidence="1">BED1</strain>
    </source>
</reference>
<evidence type="ECO:0000313" key="2">
    <source>
        <dbReference type="Proteomes" id="UP001194468"/>
    </source>
</evidence>
<dbReference type="SUPFAM" id="SSF48403">
    <property type="entry name" value="Ankyrin repeat"/>
    <property type="match status" value="1"/>
</dbReference>
<dbReference type="AlphaFoldDB" id="A0AAD4GHN0"/>
<dbReference type="InterPro" id="IPR051038">
    <property type="entry name" value="RMT2/GAMT_Mtase"/>
</dbReference>
<gene>
    <name evidence="1" type="ORF">L210DRAFT_3530168</name>
</gene>
<dbReference type="GO" id="GO:0005634">
    <property type="term" value="C:nucleus"/>
    <property type="evidence" value="ECO:0007669"/>
    <property type="project" value="TreeGrafter"/>
</dbReference>
<dbReference type="GO" id="GO:0005737">
    <property type="term" value="C:cytoplasm"/>
    <property type="evidence" value="ECO:0007669"/>
    <property type="project" value="TreeGrafter"/>
</dbReference>
<dbReference type="PANTHER" id="PTHR32379:SF1">
    <property type="entry name" value="GUANIDINOACETATE N-METHYLTRANSFERASE"/>
    <property type="match status" value="1"/>
</dbReference>
<dbReference type="InterPro" id="IPR036770">
    <property type="entry name" value="Ankyrin_rpt-contain_sf"/>
</dbReference>
<dbReference type="SUPFAM" id="SSF53335">
    <property type="entry name" value="S-adenosyl-L-methionine-dependent methyltransferases"/>
    <property type="match status" value="1"/>
</dbReference>
<dbReference type="CDD" id="cd02440">
    <property type="entry name" value="AdoMet_MTases"/>
    <property type="match status" value="1"/>
</dbReference>
<comment type="caution">
    <text evidence="1">The sequence shown here is derived from an EMBL/GenBank/DDBJ whole genome shotgun (WGS) entry which is preliminary data.</text>
</comment>
<reference evidence="1" key="1">
    <citation type="submission" date="2019-10" db="EMBL/GenBank/DDBJ databases">
        <authorList>
            <consortium name="DOE Joint Genome Institute"/>
            <person name="Kuo A."/>
            <person name="Miyauchi S."/>
            <person name="Kiss E."/>
            <person name="Drula E."/>
            <person name="Kohler A."/>
            <person name="Sanchez-Garcia M."/>
            <person name="Andreopoulos B."/>
            <person name="Barry K.W."/>
            <person name="Bonito G."/>
            <person name="Buee M."/>
            <person name="Carver A."/>
            <person name="Chen C."/>
            <person name="Cichocki N."/>
            <person name="Clum A."/>
            <person name="Culley D."/>
            <person name="Crous P.W."/>
            <person name="Fauchery L."/>
            <person name="Girlanda M."/>
            <person name="Hayes R."/>
            <person name="Keri Z."/>
            <person name="LaButti K."/>
            <person name="Lipzen A."/>
            <person name="Lombard V."/>
            <person name="Magnuson J."/>
            <person name="Maillard F."/>
            <person name="Morin E."/>
            <person name="Murat C."/>
            <person name="Nolan M."/>
            <person name="Ohm R."/>
            <person name="Pangilinan J."/>
            <person name="Pereira M."/>
            <person name="Perotto S."/>
            <person name="Peter M."/>
            <person name="Riley R."/>
            <person name="Sitrit Y."/>
            <person name="Stielow B."/>
            <person name="Szollosi G."/>
            <person name="Zifcakova L."/>
            <person name="Stursova M."/>
            <person name="Spatafora J.W."/>
            <person name="Tedersoo L."/>
            <person name="Vaario L.-M."/>
            <person name="Yamada A."/>
            <person name="Yan M."/>
            <person name="Wang P."/>
            <person name="Xu J."/>
            <person name="Bruns T."/>
            <person name="Baldrian P."/>
            <person name="Vilgalys R."/>
            <person name="Henrissat B."/>
            <person name="Grigoriev I.V."/>
            <person name="Hibbett D."/>
            <person name="Nagy L.G."/>
            <person name="Martin F.M."/>
        </authorList>
    </citation>
    <scope>NUCLEOTIDE SEQUENCE</scope>
    <source>
        <strain evidence="1">BED1</strain>
    </source>
</reference>
<sequence length="401" mass="44934">MSDNLNSPLDPDNAQITQDVEDMEEINAITELGTTLIQAILEKEPLDNIRDLIDARCATLVPGQRRNLPLARRRLVKLLLDEGAVWNAVDNLGNTAGDIALSMNSDACYTLIRDTGIRTELLLTLVSSKSALVEAPSSLIICQDDESALGSTDAFLASCLQYTKDASGQEICLLKLEDGEQVGVMMGWERDIMRKTVDELCSSHPKLDTGLRVLNVGFGLGIIDTMFQSLSKLPSLHVIVEPHPDVLAHMEEKGWHEKANWQDVLSSDEFLGLGKFDVVYTDTFAEHYGELHKFFKRLPDLLDGPDARFSFFNGLAATSKPEPLSFQESRWLLTRGNKMHFFTMFYTRVSDCHLSEIGATVDWHDVEVGLNDPEDDSRWGGTRRYFTLPIYRLPIAQLKKE</sequence>
<proteinExistence type="predicted"/>
<dbReference type="EMBL" id="WHUW01000006">
    <property type="protein sequence ID" value="KAF8444538.1"/>
    <property type="molecule type" value="Genomic_DNA"/>
</dbReference>
<keyword evidence="2" id="KW-1185">Reference proteome</keyword>
<evidence type="ECO:0000313" key="1">
    <source>
        <dbReference type="EMBL" id="KAF8444538.1"/>
    </source>
</evidence>
<dbReference type="Gene3D" id="3.40.50.150">
    <property type="entry name" value="Vaccinia Virus protein VP39"/>
    <property type="match status" value="1"/>
</dbReference>